<dbReference type="GeneID" id="54570799"/>
<keyword evidence="4" id="KW-1185">Reference proteome</keyword>
<evidence type="ECO:0000313" key="3">
    <source>
        <dbReference type="EMBL" id="KAF2164582.1"/>
    </source>
</evidence>
<name>A0A6A6CF82_ZASCE</name>
<accession>A0A6A6CF82</accession>
<evidence type="ECO:0000256" key="1">
    <source>
        <dbReference type="SAM" id="MobiDB-lite"/>
    </source>
</evidence>
<sequence length="209" mass="23513">MAGQRDSDESTSFPVTVAILSCIYNALVGISCAYMPDDPLYIGLSISLYAWAGTLLSALGLAGIVTKRPTLITSFAHFLLIDTFVSAVCRILVLQFFVEAFHDHNICSDGFEPTWSPQNFRHDIVTSVRWQQENLWHFNHKRRCRVALGAVQMVLVAILICLTVAQGMLAVRMRRFAKDMERPRAVAPTPQRSPQPQMDREKARFVDDV</sequence>
<dbReference type="OrthoDB" id="3875620at2759"/>
<feature type="transmembrane region" description="Helical" evidence="2">
    <location>
        <begin position="48"/>
        <end position="66"/>
    </location>
</feature>
<evidence type="ECO:0000256" key="2">
    <source>
        <dbReference type="SAM" id="Phobius"/>
    </source>
</evidence>
<dbReference type="RefSeq" id="XP_033665471.1">
    <property type="nucleotide sequence ID" value="XM_033817527.1"/>
</dbReference>
<proteinExistence type="predicted"/>
<dbReference type="PROSITE" id="PS51257">
    <property type="entry name" value="PROKAR_LIPOPROTEIN"/>
    <property type="match status" value="1"/>
</dbReference>
<keyword evidence="2" id="KW-1133">Transmembrane helix</keyword>
<feature type="compositionally biased region" description="Basic and acidic residues" evidence="1">
    <location>
        <begin position="198"/>
        <end position="209"/>
    </location>
</feature>
<dbReference type="EMBL" id="ML993603">
    <property type="protein sequence ID" value="KAF2164582.1"/>
    <property type="molecule type" value="Genomic_DNA"/>
</dbReference>
<feature type="transmembrane region" description="Helical" evidence="2">
    <location>
        <begin position="78"/>
        <end position="98"/>
    </location>
</feature>
<dbReference type="Proteomes" id="UP000799537">
    <property type="component" value="Unassembled WGS sequence"/>
</dbReference>
<gene>
    <name evidence="3" type="ORF">M409DRAFT_67725</name>
</gene>
<feature type="region of interest" description="Disordered" evidence="1">
    <location>
        <begin position="182"/>
        <end position="209"/>
    </location>
</feature>
<organism evidence="3 4">
    <name type="scientific">Zasmidium cellare ATCC 36951</name>
    <dbReference type="NCBI Taxonomy" id="1080233"/>
    <lineage>
        <taxon>Eukaryota</taxon>
        <taxon>Fungi</taxon>
        <taxon>Dikarya</taxon>
        <taxon>Ascomycota</taxon>
        <taxon>Pezizomycotina</taxon>
        <taxon>Dothideomycetes</taxon>
        <taxon>Dothideomycetidae</taxon>
        <taxon>Mycosphaerellales</taxon>
        <taxon>Mycosphaerellaceae</taxon>
        <taxon>Zasmidium</taxon>
    </lineage>
</organism>
<feature type="transmembrane region" description="Helical" evidence="2">
    <location>
        <begin position="146"/>
        <end position="171"/>
    </location>
</feature>
<reference evidence="3" key="1">
    <citation type="journal article" date="2020" name="Stud. Mycol.">
        <title>101 Dothideomycetes genomes: a test case for predicting lifestyles and emergence of pathogens.</title>
        <authorList>
            <person name="Haridas S."/>
            <person name="Albert R."/>
            <person name="Binder M."/>
            <person name="Bloem J."/>
            <person name="Labutti K."/>
            <person name="Salamov A."/>
            <person name="Andreopoulos B."/>
            <person name="Baker S."/>
            <person name="Barry K."/>
            <person name="Bills G."/>
            <person name="Bluhm B."/>
            <person name="Cannon C."/>
            <person name="Castanera R."/>
            <person name="Culley D."/>
            <person name="Daum C."/>
            <person name="Ezra D."/>
            <person name="Gonzalez J."/>
            <person name="Henrissat B."/>
            <person name="Kuo A."/>
            <person name="Liang C."/>
            <person name="Lipzen A."/>
            <person name="Lutzoni F."/>
            <person name="Magnuson J."/>
            <person name="Mondo S."/>
            <person name="Nolan M."/>
            <person name="Ohm R."/>
            <person name="Pangilinan J."/>
            <person name="Park H.-J."/>
            <person name="Ramirez L."/>
            <person name="Alfaro M."/>
            <person name="Sun H."/>
            <person name="Tritt A."/>
            <person name="Yoshinaga Y."/>
            <person name="Zwiers L.-H."/>
            <person name="Turgeon B."/>
            <person name="Goodwin S."/>
            <person name="Spatafora J."/>
            <person name="Crous P."/>
            <person name="Grigoriev I."/>
        </authorList>
    </citation>
    <scope>NUCLEOTIDE SEQUENCE</scope>
    <source>
        <strain evidence="3">ATCC 36951</strain>
    </source>
</reference>
<keyword evidence="2" id="KW-0812">Transmembrane</keyword>
<protein>
    <submittedName>
        <fullName evidence="3">Uncharacterized protein</fullName>
    </submittedName>
</protein>
<keyword evidence="2" id="KW-0472">Membrane</keyword>
<evidence type="ECO:0000313" key="4">
    <source>
        <dbReference type="Proteomes" id="UP000799537"/>
    </source>
</evidence>
<feature type="transmembrane region" description="Helical" evidence="2">
    <location>
        <begin position="12"/>
        <end position="36"/>
    </location>
</feature>
<dbReference type="AlphaFoldDB" id="A0A6A6CF82"/>